<protein>
    <submittedName>
        <fullName evidence="1">Uncharacterized protein</fullName>
    </submittedName>
</protein>
<dbReference type="OrthoDB" id="10619653at2759"/>
<organism evidence="1 2">
    <name type="scientific">Rhynchophorus ferrugineus</name>
    <name type="common">Red palm weevil</name>
    <name type="synonym">Curculio ferrugineus</name>
    <dbReference type="NCBI Taxonomy" id="354439"/>
    <lineage>
        <taxon>Eukaryota</taxon>
        <taxon>Metazoa</taxon>
        <taxon>Ecdysozoa</taxon>
        <taxon>Arthropoda</taxon>
        <taxon>Hexapoda</taxon>
        <taxon>Insecta</taxon>
        <taxon>Pterygota</taxon>
        <taxon>Neoptera</taxon>
        <taxon>Endopterygota</taxon>
        <taxon>Coleoptera</taxon>
        <taxon>Polyphaga</taxon>
        <taxon>Cucujiformia</taxon>
        <taxon>Curculionidae</taxon>
        <taxon>Dryophthorinae</taxon>
        <taxon>Rhynchophorus</taxon>
    </lineage>
</organism>
<evidence type="ECO:0000313" key="2">
    <source>
        <dbReference type="Proteomes" id="UP000625711"/>
    </source>
</evidence>
<sequence>MSVLSSRLFQSENSASNVVRKPDASNTGVVRKPFADRAVNCHSPNLTTTKKPVCEDNDADDAFLQHADDLENEDFNSDFKLDEDEDIYEDILPLSQRLEDVHVDQICAKFLADDKCDTNFLVPYGPYEIQHAYPLGMIAGEVLWSAKKVPKPRSWKKKPRNRYRPEPDRHRLVSRYPKSYHALLDRNPEETPKPTAE</sequence>
<reference evidence="1" key="1">
    <citation type="submission" date="2020-08" db="EMBL/GenBank/DDBJ databases">
        <title>Genome sequencing and assembly of the red palm weevil Rhynchophorus ferrugineus.</title>
        <authorList>
            <person name="Dias G.B."/>
            <person name="Bergman C.M."/>
            <person name="Manee M."/>
        </authorList>
    </citation>
    <scope>NUCLEOTIDE SEQUENCE</scope>
    <source>
        <strain evidence="1">AA-2017</strain>
        <tissue evidence="1">Whole larva</tissue>
    </source>
</reference>
<proteinExistence type="predicted"/>
<dbReference type="AlphaFoldDB" id="A0A834M7V0"/>
<comment type="caution">
    <text evidence="1">The sequence shown here is derived from an EMBL/GenBank/DDBJ whole genome shotgun (WGS) entry which is preliminary data.</text>
</comment>
<keyword evidence="2" id="KW-1185">Reference proteome</keyword>
<gene>
    <name evidence="1" type="ORF">GWI33_013445</name>
</gene>
<accession>A0A834M7V0</accession>
<evidence type="ECO:0000313" key="1">
    <source>
        <dbReference type="EMBL" id="KAF7273868.1"/>
    </source>
</evidence>
<name>A0A834M7V0_RHYFE</name>
<dbReference type="EMBL" id="JAACXV010013265">
    <property type="protein sequence ID" value="KAF7273868.1"/>
    <property type="molecule type" value="Genomic_DNA"/>
</dbReference>
<dbReference type="Proteomes" id="UP000625711">
    <property type="component" value="Unassembled WGS sequence"/>
</dbReference>